<accession>A0A0C3EHW0</accession>
<name>A0A0C3EHW0_PILCF</name>
<reference evidence="1 2" key="1">
    <citation type="submission" date="2014-04" db="EMBL/GenBank/DDBJ databases">
        <authorList>
            <consortium name="DOE Joint Genome Institute"/>
            <person name="Kuo A."/>
            <person name="Tarkka M."/>
            <person name="Buscot F."/>
            <person name="Kohler A."/>
            <person name="Nagy L.G."/>
            <person name="Floudas D."/>
            <person name="Copeland A."/>
            <person name="Barry K.W."/>
            <person name="Cichocki N."/>
            <person name="Veneault-Fourrey C."/>
            <person name="LaButti K."/>
            <person name="Lindquist E.A."/>
            <person name="Lipzen A."/>
            <person name="Lundell T."/>
            <person name="Morin E."/>
            <person name="Murat C."/>
            <person name="Sun H."/>
            <person name="Tunlid A."/>
            <person name="Henrissat B."/>
            <person name="Grigoriev I.V."/>
            <person name="Hibbett D.S."/>
            <person name="Martin F."/>
            <person name="Nordberg H.P."/>
            <person name="Cantor M.N."/>
            <person name="Hua S.X."/>
        </authorList>
    </citation>
    <scope>NUCLEOTIDE SEQUENCE [LARGE SCALE GENOMIC DNA]</scope>
    <source>
        <strain evidence="1 2">F 1598</strain>
    </source>
</reference>
<dbReference type="Proteomes" id="UP000054166">
    <property type="component" value="Unassembled WGS sequence"/>
</dbReference>
<dbReference type="AlphaFoldDB" id="A0A0C3EHW0"/>
<evidence type="ECO:0000313" key="2">
    <source>
        <dbReference type="Proteomes" id="UP000054166"/>
    </source>
</evidence>
<dbReference type="EMBL" id="KN833151">
    <property type="protein sequence ID" value="KIM72215.1"/>
    <property type="molecule type" value="Genomic_DNA"/>
</dbReference>
<gene>
    <name evidence="1" type="ORF">PILCRDRAFT_829918</name>
</gene>
<organism evidence="1 2">
    <name type="scientific">Piloderma croceum (strain F 1598)</name>
    <dbReference type="NCBI Taxonomy" id="765440"/>
    <lineage>
        <taxon>Eukaryota</taxon>
        <taxon>Fungi</taxon>
        <taxon>Dikarya</taxon>
        <taxon>Basidiomycota</taxon>
        <taxon>Agaricomycotina</taxon>
        <taxon>Agaricomycetes</taxon>
        <taxon>Agaricomycetidae</taxon>
        <taxon>Atheliales</taxon>
        <taxon>Atheliaceae</taxon>
        <taxon>Piloderma</taxon>
    </lineage>
</organism>
<dbReference type="HOGENOM" id="CLU_2886663_0_0_1"/>
<evidence type="ECO:0000313" key="1">
    <source>
        <dbReference type="EMBL" id="KIM72215.1"/>
    </source>
</evidence>
<reference evidence="2" key="2">
    <citation type="submission" date="2015-01" db="EMBL/GenBank/DDBJ databases">
        <title>Evolutionary Origins and Diversification of the Mycorrhizal Mutualists.</title>
        <authorList>
            <consortium name="DOE Joint Genome Institute"/>
            <consortium name="Mycorrhizal Genomics Consortium"/>
            <person name="Kohler A."/>
            <person name="Kuo A."/>
            <person name="Nagy L.G."/>
            <person name="Floudas D."/>
            <person name="Copeland A."/>
            <person name="Barry K.W."/>
            <person name="Cichocki N."/>
            <person name="Veneault-Fourrey C."/>
            <person name="LaButti K."/>
            <person name="Lindquist E.A."/>
            <person name="Lipzen A."/>
            <person name="Lundell T."/>
            <person name="Morin E."/>
            <person name="Murat C."/>
            <person name="Riley R."/>
            <person name="Ohm R."/>
            <person name="Sun H."/>
            <person name="Tunlid A."/>
            <person name="Henrissat B."/>
            <person name="Grigoriev I.V."/>
            <person name="Hibbett D.S."/>
            <person name="Martin F."/>
        </authorList>
    </citation>
    <scope>NUCLEOTIDE SEQUENCE [LARGE SCALE GENOMIC DNA]</scope>
    <source>
        <strain evidence="2">F 1598</strain>
    </source>
</reference>
<keyword evidence="2" id="KW-1185">Reference proteome</keyword>
<protein>
    <submittedName>
        <fullName evidence="1">Uncharacterized protein</fullName>
    </submittedName>
</protein>
<proteinExistence type="predicted"/>
<sequence>MVAKYAYMDLNALRYNNTRDTPHTTSCLKYKYCRYSTVPPVSMQEQISVPSFNHLLVIDSFEL</sequence>
<dbReference type="InParanoid" id="A0A0C3EHW0"/>